<evidence type="ECO:0000256" key="2">
    <source>
        <dbReference type="ARBA" id="ARBA00022448"/>
    </source>
</evidence>
<dbReference type="Proteomes" id="UP000198943">
    <property type="component" value="Unassembled WGS sequence"/>
</dbReference>
<dbReference type="InterPro" id="IPR050558">
    <property type="entry name" value="PTS_Sugar-Specific_Components"/>
</dbReference>
<dbReference type="OrthoDB" id="9769191at2"/>
<dbReference type="InterPro" id="IPR003352">
    <property type="entry name" value="PTS_EIIC"/>
</dbReference>
<dbReference type="GO" id="GO:0090588">
    <property type="term" value="F:protein-phosphocysteine-N-acetylmuramate phosphotransferase system transporter activity"/>
    <property type="evidence" value="ECO:0007669"/>
    <property type="project" value="TreeGrafter"/>
</dbReference>
<dbReference type="InterPro" id="IPR018113">
    <property type="entry name" value="PTrfase_EIIB_Cys"/>
</dbReference>
<evidence type="ECO:0000256" key="13">
    <source>
        <dbReference type="SAM" id="Phobius"/>
    </source>
</evidence>
<evidence type="ECO:0000256" key="9">
    <source>
        <dbReference type="ARBA" id="ARBA00022989"/>
    </source>
</evidence>
<keyword evidence="7 13" id="KW-0812">Transmembrane</keyword>
<keyword evidence="6" id="KW-0598">Phosphotransferase system</keyword>
<dbReference type="InterPro" id="IPR001996">
    <property type="entry name" value="PTS_IIB_1"/>
</dbReference>
<dbReference type="AlphaFoldDB" id="A0A1G6MFY5"/>
<dbReference type="PROSITE" id="PS51098">
    <property type="entry name" value="PTS_EIIB_TYPE_1"/>
    <property type="match status" value="1"/>
</dbReference>
<dbReference type="PROSITE" id="PS51103">
    <property type="entry name" value="PTS_EIIC_TYPE_1"/>
    <property type="match status" value="1"/>
</dbReference>
<feature type="region of interest" description="Disordered" evidence="12">
    <location>
        <begin position="95"/>
        <end position="116"/>
    </location>
</feature>
<keyword evidence="8" id="KW-0418">Kinase</keyword>
<feature type="transmembrane region" description="Helical" evidence="13">
    <location>
        <begin position="156"/>
        <end position="180"/>
    </location>
</feature>
<feature type="transmembrane region" description="Helical" evidence="13">
    <location>
        <begin position="391"/>
        <end position="411"/>
    </location>
</feature>
<evidence type="ECO:0000256" key="3">
    <source>
        <dbReference type="ARBA" id="ARBA00022475"/>
    </source>
</evidence>
<dbReference type="Gene3D" id="3.30.1360.60">
    <property type="entry name" value="Glucose permease domain IIB"/>
    <property type="match status" value="1"/>
</dbReference>
<proteinExistence type="predicted"/>
<dbReference type="EMBL" id="FMYW01000009">
    <property type="protein sequence ID" value="SDC53886.1"/>
    <property type="molecule type" value="Genomic_DNA"/>
</dbReference>
<feature type="transmembrane region" description="Helical" evidence="13">
    <location>
        <begin position="352"/>
        <end position="379"/>
    </location>
</feature>
<evidence type="ECO:0000256" key="6">
    <source>
        <dbReference type="ARBA" id="ARBA00022683"/>
    </source>
</evidence>
<evidence type="ECO:0000256" key="7">
    <source>
        <dbReference type="ARBA" id="ARBA00022692"/>
    </source>
</evidence>
<evidence type="ECO:0000259" key="15">
    <source>
        <dbReference type="PROSITE" id="PS51103"/>
    </source>
</evidence>
<keyword evidence="9 13" id="KW-1133">Transmembrane helix</keyword>
<organism evidence="16 17">
    <name type="scientific">Succiniclasticum ruminis</name>
    <dbReference type="NCBI Taxonomy" id="40841"/>
    <lineage>
        <taxon>Bacteria</taxon>
        <taxon>Bacillati</taxon>
        <taxon>Bacillota</taxon>
        <taxon>Negativicutes</taxon>
        <taxon>Acidaminococcales</taxon>
        <taxon>Acidaminococcaceae</taxon>
        <taxon>Succiniclasticum</taxon>
    </lineage>
</organism>
<evidence type="ECO:0000313" key="17">
    <source>
        <dbReference type="Proteomes" id="UP000198943"/>
    </source>
</evidence>
<keyword evidence="2" id="KW-0813">Transport</keyword>
<dbReference type="CDD" id="cd00212">
    <property type="entry name" value="PTS_IIB_glc"/>
    <property type="match status" value="1"/>
</dbReference>
<evidence type="ECO:0000256" key="4">
    <source>
        <dbReference type="ARBA" id="ARBA00022597"/>
    </source>
</evidence>
<evidence type="ECO:0000256" key="5">
    <source>
        <dbReference type="ARBA" id="ARBA00022679"/>
    </source>
</evidence>
<sequence length="489" mass="51232">MDNQQIARTILTAVGPENITESYNCMTRLRLRVKAVTVTKEELKKIAGVKGVIMNEGEIHIVLGPGKAENVAKECKALLAAWGKNQSATNTIAAGSAKSGVGNEPSESVSTERPSNLTLEQQAKHKIGDGKELHAEIKKRNSESAVKRMLQRIGHIFIPLIPAFIGCGLLTGLISLLLKISPEMAGNSYVQYLKLAGGSIFTVLNAFIGLYACKEFGGTPALGGAMAALLAAPGLADITFMGSPLIPGRGGIFASLLAGAVTALIETRLRKRIPESASLFLTPLVTITVVALAGLFIFQPLGGILSDVLGYYTVHTIQTGGAVTGFVIGGIFLPIVMVGVHHGLTPIHADMLASMGMTILLPIAAMAGCGQVGASFAVYLKSKNKYLRRTVLSSLPVGMLGIGEPLIYGVTLPLGKPFVCACIGGAFGGAWQAYHGIGSYALGISGIPLAAATNNVWLYLIGVFIAYLAGFAATWLVGFDDPPEEEENM</sequence>
<evidence type="ECO:0000256" key="1">
    <source>
        <dbReference type="ARBA" id="ARBA00004651"/>
    </source>
</evidence>
<evidence type="ECO:0000259" key="14">
    <source>
        <dbReference type="PROSITE" id="PS51098"/>
    </source>
</evidence>
<feature type="transmembrane region" description="Helical" evidence="13">
    <location>
        <begin position="317"/>
        <end position="340"/>
    </location>
</feature>
<feature type="transmembrane region" description="Helical" evidence="13">
    <location>
        <begin position="220"/>
        <end position="240"/>
    </location>
</feature>
<dbReference type="GO" id="GO:0016301">
    <property type="term" value="F:kinase activity"/>
    <property type="evidence" value="ECO:0007669"/>
    <property type="project" value="UniProtKB-KW"/>
</dbReference>
<protein>
    <submittedName>
        <fullName evidence="16">PTS system, sucrose-specific IIC component</fullName>
    </submittedName>
</protein>
<keyword evidence="4" id="KW-0762">Sugar transport</keyword>
<feature type="domain" description="PTS EIIB type-1" evidence="14">
    <location>
        <begin position="3"/>
        <end position="85"/>
    </location>
</feature>
<dbReference type="InterPro" id="IPR036878">
    <property type="entry name" value="Glu_permease_IIB"/>
</dbReference>
<evidence type="ECO:0000256" key="11">
    <source>
        <dbReference type="PROSITE-ProRule" id="PRU00421"/>
    </source>
</evidence>
<feature type="transmembrane region" description="Helical" evidence="13">
    <location>
        <begin position="457"/>
        <end position="479"/>
    </location>
</feature>
<reference evidence="17" key="1">
    <citation type="submission" date="2016-10" db="EMBL/GenBank/DDBJ databases">
        <authorList>
            <person name="Varghese N."/>
            <person name="Submissions S."/>
        </authorList>
    </citation>
    <scope>NUCLEOTIDE SEQUENCE [LARGE SCALE GENOMIC DNA]</scope>
    <source>
        <strain evidence="17">DSM 11005</strain>
    </source>
</reference>
<dbReference type="GO" id="GO:0005886">
    <property type="term" value="C:plasma membrane"/>
    <property type="evidence" value="ECO:0007669"/>
    <property type="project" value="UniProtKB-SubCell"/>
</dbReference>
<evidence type="ECO:0000256" key="12">
    <source>
        <dbReference type="SAM" id="MobiDB-lite"/>
    </source>
</evidence>
<comment type="subcellular location">
    <subcellularLocation>
        <location evidence="1">Cell membrane</location>
        <topology evidence="1">Multi-pass membrane protein</topology>
    </subcellularLocation>
</comment>
<evidence type="ECO:0000313" key="16">
    <source>
        <dbReference type="EMBL" id="SDC53886.1"/>
    </source>
</evidence>
<accession>A0A1G6MFY5</accession>
<dbReference type="SUPFAM" id="SSF55604">
    <property type="entry name" value="Glucose permease domain IIB"/>
    <property type="match status" value="1"/>
</dbReference>
<dbReference type="PANTHER" id="PTHR30175">
    <property type="entry name" value="PHOSPHOTRANSFERASE SYSTEM TRANSPORT PROTEIN"/>
    <property type="match status" value="1"/>
</dbReference>
<dbReference type="Pfam" id="PF02378">
    <property type="entry name" value="PTS_EIIC"/>
    <property type="match status" value="1"/>
</dbReference>
<gene>
    <name evidence="16" type="ORF">SAMN04487864_10985</name>
</gene>
<dbReference type="RefSeq" id="WP_093730564.1">
    <property type="nucleotide sequence ID" value="NZ_FMYW01000009.1"/>
</dbReference>
<evidence type="ECO:0000256" key="8">
    <source>
        <dbReference type="ARBA" id="ARBA00022777"/>
    </source>
</evidence>
<feature type="transmembrane region" description="Helical" evidence="13">
    <location>
        <begin position="192"/>
        <end position="213"/>
    </location>
</feature>
<name>A0A1G6MFY5_9FIRM</name>
<dbReference type="GO" id="GO:0009401">
    <property type="term" value="P:phosphoenolpyruvate-dependent sugar phosphotransferase system"/>
    <property type="evidence" value="ECO:0007669"/>
    <property type="project" value="UniProtKB-KW"/>
</dbReference>
<dbReference type="GO" id="GO:0008982">
    <property type="term" value="F:protein-N(PI)-phosphohistidine-sugar phosphotransferase activity"/>
    <property type="evidence" value="ECO:0007669"/>
    <property type="project" value="InterPro"/>
</dbReference>
<feature type="active site" description="Phosphocysteine intermediate; for EIIB activity" evidence="11">
    <location>
        <position position="25"/>
    </location>
</feature>
<evidence type="ECO:0000256" key="10">
    <source>
        <dbReference type="ARBA" id="ARBA00023136"/>
    </source>
</evidence>
<feature type="transmembrane region" description="Helical" evidence="13">
    <location>
        <begin position="277"/>
        <end position="297"/>
    </location>
</feature>
<feature type="domain" description="PTS EIIC type-1" evidence="15">
    <location>
        <begin position="151"/>
        <end position="489"/>
    </location>
</feature>
<feature type="compositionally biased region" description="Polar residues" evidence="12">
    <location>
        <begin position="105"/>
        <end position="116"/>
    </location>
</feature>
<keyword evidence="10 13" id="KW-0472">Membrane</keyword>
<keyword evidence="5" id="KW-0808">Transferase</keyword>
<dbReference type="Pfam" id="PF00367">
    <property type="entry name" value="PTS_EIIB"/>
    <property type="match status" value="1"/>
</dbReference>
<dbReference type="InterPro" id="IPR013013">
    <property type="entry name" value="PTS_EIIC_1"/>
</dbReference>
<keyword evidence="3" id="KW-1003">Cell membrane</keyword>
<keyword evidence="17" id="KW-1185">Reference proteome</keyword>
<dbReference type="PANTHER" id="PTHR30175:SF3">
    <property type="entry name" value="PTS SYSTEM N-ACETYLMURAMIC ACID-SPECIFIC EIIBC COMPONENT"/>
    <property type="match status" value="1"/>
</dbReference>